<accession>A0A857FUH7</accession>
<sequence length="464" mass="52395">MLKSFRKNAQNRSSHTVALSEEALSEDDDLTLRLGLGRFAKPEHLEAARATVIGLADRERWLQCDCSKEQQPIMVPVRGERATFRLKEGSADHDVECDFARPPGYQRSINRSLSRVEGNINLGSRRARPPSRPRGIRQRHSHSAEKRSTLARLLMTLIDRAALNRLELPRRVRDQESQKFVWRRSLSLSDQLAAIRSAANGIEVSPGIQASRFLKTDTAYFNDLKDSLLQSRDEFGDYIPFGLMLFIASHTDGNEIFPVGDGRCPIPCGNASVRVFGEEPRTVEQTARSPYIALCLISENASGDGMEVIRAYLHPCLHKGSLFPVDSNAERSTFKVIDKACEWVAGKQQGLSFDLEKPLFSLAPVEDDNDNAETCTFCCIPDFILHCTRDQQQENPLEIIIETMGFENDQNYSARKERTHPEMKMRTGIQHLLLHRPLGQNLEQENSSLLRRIGRIALKWGEDG</sequence>
<dbReference type="Proteomes" id="UP000464674">
    <property type="component" value="Plasmid pA"/>
</dbReference>
<feature type="region of interest" description="Disordered" evidence="1">
    <location>
        <begin position="119"/>
        <end position="146"/>
    </location>
</feature>
<proteinExistence type="predicted"/>
<gene>
    <name evidence="2" type="ORF">FMA36_16985</name>
</gene>
<dbReference type="AlphaFoldDB" id="A0A857FUH7"/>
<feature type="compositionally biased region" description="Basic residues" evidence="1">
    <location>
        <begin position="125"/>
        <end position="141"/>
    </location>
</feature>
<dbReference type="OrthoDB" id="7285254at2"/>
<geneLocation type="plasmid" evidence="3">
    <name>pa</name>
</geneLocation>
<reference evidence="2 3" key="1">
    <citation type="journal article" date="2020" name="Carbohydr. Polym.">
        <title>Characterization and optimization of production of bacterial cellulose from strain CGMCC 17276 based on whole-genome analysis.</title>
        <authorList>
            <person name="Lu T."/>
            <person name="Gao H."/>
            <person name="Liao B."/>
            <person name="Wu J."/>
            <person name="Zhang W."/>
            <person name="Huang J."/>
            <person name="Liu M."/>
            <person name="Huang J."/>
            <person name="Chang Z."/>
            <person name="Jin M."/>
            <person name="Yi Z."/>
            <person name="Jiang D."/>
        </authorList>
    </citation>
    <scope>NUCLEOTIDE SEQUENCE [LARGE SCALE GENOMIC DNA]</scope>
    <source>
        <strain evidence="2 3">CGMCC 17276</strain>
        <plasmid evidence="3">pa</plasmid>
    </source>
</reference>
<evidence type="ECO:0000256" key="1">
    <source>
        <dbReference type="SAM" id="MobiDB-lite"/>
    </source>
</evidence>
<evidence type="ECO:0000313" key="3">
    <source>
        <dbReference type="Proteomes" id="UP000464674"/>
    </source>
</evidence>
<evidence type="ECO:0000313" key="2">
    <source>
        <dbReference type="EMBL" id="QHC37319.1"/>
    </source>
</evidence>
<dbReference type="EMBL" id="CP041349">
    <property type="protein sequence ID" value="QHC37319.1"/>
    <property type="molecule type" value="Genomic_DNA"/>
</dbReference>
<protein>
    <submittedName>
        <fullName evidence="2">Uncharacterized protein</fullName>
    </submittedName>
</protein>
<name>A0A857FUH7_KOMXY</name>
<organism evidence="2 3">
    <name type="scientific">Komagataeibacter xylinus</name>
    <name type="common">Gluconacetobacter xylinus</name>
    <dbReference type="NCBI Taxonomy" id="28448"/>
    <lineage>
        <taxon>Bacteria</taxon>
        <taxon>Pseudomonadati</taxon>
        <taxon>Pseudomonadota</taxon>
        <taxon>Alphaproteobacteria</taxon>
        <taxon>Acetobacterales</taxon>
        <taxon>Acetobacteraceae</taxon>
        <taxon>Komagataeibacter</taxon>
    </lineage>
</organism>
<keyword evidence="2" id="KW-0614">Plasmid</keyword>
<dbReference type="RefSeq" id="WP_159264165.1">
    <property type="nucleotide sequence ID" value="NZ_CP041349.1"/>
</dbReference>